<feature type="domain" description="KOW" evidence="2">
    <location>
        <begin position="152"/>
        <end position="179"/>
    </location>
</feature>
<organism evidence="3 4">
    <name type="scientific">Gymnopilus junonius</name>
    <name type="common">Spectacular rustgill mushroom</name>
    <name type="synonym">Gymnopilus spectabilis subsp. junonius</name>
    <dbReference type="NCBI Taxonomy" id="109634"/>
    <lineage>
        <taxon>Eukaryota</taxon>
        <taxon>Fungi</taxon>
        <taxon>Dikarya</taxon>
        <taxon>Basidiomycota</taxon>
        <taxon>Agaricomycotina</taxon>
        <taxon>Agaricomycetes</taxon>
        <taxon>Agaricomycetidae</taxon>
        <taxon>Agaricales</taxon>
        <taxon>Agaricineae</taxon>
        <taxon>Hymenogastraceae</taxon>
        <taxon>Gymnopilus</taxon>
    </lineage>
</organism>
<keyword evidence="4" id="KW-1185">Reference proteome</keyword>
<gene>
    <name evidence="3" type="ORF">CPB84DRAFT_1755154</name>
</gene>
<evidence type="ECO:0000256" key="1">
    <source>
        <dbReference type="SAM" id="MobiDB-lite"/>
    </source>
</evidence>
<reference evidence="3" key="1">
    <citation type="submission" date="2020-11" db="EMBL/GenBank/DDBJ databases">
        <authorList>
            <consortium name="DOE Joint Genome Institute"/>
            <person name="Ahrendt S."/>
            <person name="Riley R."/>
            <person name="Andreopoulos W."/>
            <person name="LaButti K."/>
            <person name="Pangilinan J."/>
            <person name="Ruiz-duenas F.J."/>
            <person name="Barrasa J.M."/>
            <person name="Sanchez-Garcia M."/>
            <person name="Camarero S."/>
            <person name="Miyauchi S."/>
            <person name="Serrano A."/>
            <person name="Linde D."/>
            <person name="Babiker R."/>
            <person name="Drula E."/>
            <person name="Ayuso-Fernandez I."/>
            <person name="Pacheco R."/>
            <person name="Padilla G."/>
            <person name="Ferreira P."/>
            <person name="Barriuso J."/>
            <person name="Kellner H."/>
            <person name="Castanera R."/>
            <person name="Alfaro M."/>
            <person name="Ramirez L."/>
            <person name="Pisabarro A.G."/>
            <person name="Kuo A."/>
            <person name="Tritt A."/>
            <person name="Lipzen A."/>
            <person name="He G."/>
            <person name="Yan M."/>
            <person name="Ng V."/>
            <person name="Cullen D."/>
            <person name="Martin F."/>
            <person name="Rosso M.-N."/>
            <person name="Henrissat B."/>
            <person name="Hibbett D."/>
            <person name="Martinez A.T."/>
            <person name="Grigoriev I.V."/>
        </authorList>
    </citation>
    <scope>NUCLEOTIDE SEQUENCE</scope>
    <source>
        <strain evidence="3">AH 44721</strain>
    </source>
</reference>
<dbReference type="OrthoDB" id="3048802at2759"/>
<dbReference type="InterPro" id="IPR014722">
    <property type="entry name" value="Rib_uL2_dom2"/>
</dbReference>
<name>A0A9P5TF47_GYMJU</name>
<protein>
    <recommendedName>
        <fullName evidence="2">KOW domain-containing protein</fullName>
    </recommendedName>
</protein>
<dbReference type="SUPFAM" id="SSF50104">
    <property type="entry name" value="Translation proteins SH3-like domain"/>
    <property type="match status" value="1"/>
</dbReference>
<comment type="caution">
    <text evidence="3">The sequence shown here is derived from an EMBL/GenBank/DDBJ whole genome shotgun (WGS) entry which is preliminary data.</text>
</comment>
<dbReference type="InterPro" id="IPR008991">
    <property type="entry name" value="Translation_prot_SH3-like_sf"/>
</dbReference>
<dbReference type="AlphaFoldDB" id="A0A9P5TF47"/>
<dbReference type="InterPro" id="IPR005824">
    <property type="entry name" value="KOW"/>
</dbReference>
<feature type="compositionally biased region" description="Polar residues" evidence="1">
    <location>
        <begin position="296"/>
        <end position="340"/>
    </location>
</feature>
<dbReference type="EMBL" id="JADNYJ010000450">
    <property type="protein sequence ID" value="KAF8869408.1"/>
    <property type="molecule type" value="Genomic_DNA"/>
</dbReference>
<sequence length="488" mass="53025">MLGHITNPHTTMFRPSSWAHVQGVASKWRAYRGDVGMIKQIGSHLVLLLLPRLPLEPVNERSILPKQKPASISGLRAAFGDKSVSVNEDGSFNFKRRFYTIEGYLSISLSDIDIMVGDTCIPSASEFGFFVESGLVDVALNAATRAAFLSFGLSVGAHVRIIGGDFRGLVGHVYDVMENEYIVGLPSLGLMENVPKRAVRASFRNGDQVKVTSGSHTGLVGWVINCSVGHGDKQVTVVNQSTDSEGYRGLIRATTPNGVASVEVDATHKVEKIEFAYLAIVGNEESSWSTMRARSLLSSDNTGPSSNTVDTSSLQPPSTPFVTTVCPDSTSPAWDPSSRTPGPRELSPLAPEPRPPTPLPPYSTASVGDWLNMITSKGLLLKVRIRDRGREGYPVDVRSVEGSQVQVFDRFTRELIWLDVESLVPVHPSGAKEMVTPLTGDLIGQRFIIKEYNIDKCIIHVPGVRLRKGQQDPAVATLELARIDPGSR</sequence>
<dbReference type="Gene3D" id="2.30.30.30">
    <property type="match status" value="2"/>
</dbReference>
<evidence type="ECO:0000259" key="2">
    <source>
        <dbReference type="SMART" id="SM00739"/>
    </source>
</evidence>
<dbReference type="SMART" id="SM00739">
    <property type="entry name" value="KOW"/>
    <property type="match status" value="2"/>
</dbReference>
<evidence type="ECO:0000313" key="4">
    <source>
        <dbReference type="Proteomes" id="UP000724874"/>
    </source>
</evidence>
<accession>A0A9P5TF47</accession>
<feature type="compositionally biased region" description="Pro residues" evidence="1">
    <location>
        <begin position="350"/>
        <end position="361"/>
    </location>
</feature>
<feature type="region of interest" description="Disordered" evidence="1">
    <location>
        <begin position="296"/>
        <end position="362"/>
    </location>
</feature>
<evidence type="ECO:0000313" key="3">
    <source>
        <dbReference type="EMBL" id="KAF8869408.1"/>
    </source>
</evidence>
<proteinExistence type="predicted"/>
<feature type="domain" description="KOW" evidence="2">
    <location>
        <begin position="202"/>
        <end position="229"/>
    </location>
</feature>
<dbReference type="Proteomes" id="UP000724874">
    <property type="component" value="Unassembled WGS sequence"/>
</dbReference>